<dbReference type="SUPFAM" id="SSF52440">
    <property type="entry name" value="PreATP-grasp domain"/>
    <property type="match status" value="1"/>
</dbReference>
<dbReference type="PROSITE" id="PS00866">
    <property type="entry name" value="CPSASE_1"/>
    <property type="match status" value="1"/>
</dbReference>
<feature type="domain" description="Biotin carboxylation" evidence="10">
    <location>
        <begin position="1"/>
        <end position="437"/>
    </location>
</feature>
<keyword evidence="4 8" id="KW-0547">Nucleotide-binding</keyword>
<evidence type="ECO:0000259" key="9">
    <source>
        <dbReference type="PROSITE" id="PS50975"/>
    </source>
</evidence>
<dbReference type="SUPFAM" id="SSF51246">
    <property type="entry name" value="Rudiment single hybrid motif"/>
    <property type="match status" value="1"/>
</dbReference>
<dbReference type="RefSeq" id="WP_014270145.1">
    <property type="nucleotide sequence ID" value="NC_016633.1"/>
</dbReference>
<dbReference type="InterPro" id="IPR011761">
    <property type="entry name" value="ATP-grasp"/>
</dbReference>
<proteinExistence type="predicted"/>
<dbReference type="HOGENOM" id="CLU_000395_3_2_12"/>
<evidence type="ECO:0000256" key="4">
    <source>
        <dbReference type="ARBA" id="ARBA00022741"/>
    </source>
</evidence>
<dbReference type="InterPro" id="IPR005479">
    <property type="entry name" value="CPAse_ATP-bd"/>
</dbReference>
<accession>G8QV61</accession>
<dbReference type="EC" id="6.3.4.14" evidence="2"/>
<dbReference type="PROSITE" id="PS50975">
    <property type="entry name" value="ATP_GRASP"/>
    <property type="match status" value="1"/>
</dbReference>
<dbReference type="PROSITE" id="PS00867">
    <property type="entry name" value="CPSASE_2"/>
    <property type="match status" value="1"/>
</dbReference>
<evidence type="ECO:0000259" key="10">
    <source>
        <dbReference type="PROSITE" id="PS50979"/>
    </source>
</evidence>
<sequence length="446" mass="48719">MIRSILIANRGEIAVRIVRACRDLDIRSVVVYSTADKDTQAVQMADDSVCIGPAASSQSYLNWRNIIAAACLKRCDAIHPGVGFLSENADFARETEEAGLIFIGPKSETIALLGNKVVARTTALECKLPITPGSKTAVESLAEGMATAKEIGYPIILKAACGGGGRGMRIVTEESQLAHALQIAKKEALAFFGDGTVHMERYLQNPRHLEIQLLSDGQGTVVHLGERDCTVQKNHQKLLEESPSPVLDEKLRNQMCTDSVNLFEKLGYRGAGTVEYLYDEGKYYFMEVNARLQVEHPVSELVSGIDLIKAQIQIADGKKLGFTQEDIHLSGHSLECRINGETAGVIGKLNFPSGPSVRVDSYLQSGSTLSPYYDPLIAKIIVHTPSRDESLAVMLRALSEVIIEGIKTNLEEQKDILSSAMFRSGRFGTDLYKKVCTTEEKKSNGK</sequence>
<dbReference type="FunFam" id="3.40.50.20:FF:000010">
    <property type="entry name" value="Propionyl-CoA carboxylase subunit alpha"/>
    <property type="match status" value="1"/>
</dbReference>
<evidence type="ECO:0000256" key="7">
    <source>
        <dbReference type="ARBA" id="ARBA00048600"/>
    </source>
</evidence>
<dbReference type="GO" id="GO:0005524">
    <property type="term" value="F:ATP binding"/>
    <property type="evidence" value="ECO:0007669"/>
    <property type="project" value="UniProtKB-UniRule"/>
</dbReference>
<evidence type="ECO:0000313" key="11">
    <source>
        <dbReference type="EMBL" id="AEV29297.1"/>
    </source>
</evidence>
<keyword evidence="6" id="KW-0092">Biotin</keyword>
<dbReference type="PANTHER" id="PTHR48095:SF2">
    <property type="entry name" value="BIOTIN CARBOXYLASE, CHLOROPLASTIC"/>
    <property type="match status" value="1"/>
</dbReference>
<protein>
    <recommendedName>
        <fullName evidence="2">biotin carboxylase</fullName>
        <ecNumber evidence="2">6.3.4.14</ecNumber>
    </recommendedName>
</protein>
<evidence type="ECO:0000256" key="1">
    <source>
        <dbReference type="ARBA" id="ARBA00003761"/>
    </source>
</evidence>
<keyword evidence="5 8" id="KW-0067">ATP-binding</keyword>
<name>G8QV61_SPHPG</name>
<evidence type="ECO:0000256" key="6">
    <source>
        <dbReference type="ARBA" id="ARBA00023267"/>
    </source>
</evidence>
<dbReference type="AlphaFoldDB" id="G8QV61"/>
<dbReference type="GO" id="GO:0046872">
    <property type="term" value="F:metal ion binding"/>
    <property type="evidence" value="ECO:0007669"/>
    <property type="project" value="InterPro"/>
</dbReference>
<comment type="catalytic activity">
    <reaction evidence="7">
        <text>N(6)-biotinyl-L-lysyl-[protein] + hydrogencarbonate + ATP = N(6)-carboxybiotinyl-L-lysyl-[protein] + ADP + phosphate + H(+)</text>
        <dbReference type="Rhea" id="RHEA:13501"/>
        <dbReference type="Rhea" id="RHEA-COMP:10505"/>
        <dbReference type="Rhea" id="RHEA-COMP:10506"/>
        <dbReference type="ChEBI" id="CHEBI:15378"/>
        <dbReference type="ChEBI" id="CHEBI:17544"/>
        <dbReference type="ChEBI" id="CHEBI:30616"/>
        <dbReference type="ChEBI" id="CHEBI:43474"/>
        <dbReference type="ChEBI" id="CHEBI:83144"/>
        <dbReference type="ChEBI" id="CHEBI:83145"/>
        <dbReference type="ChEBI" id="CHEBI:456216"/>
        <dbReference type="EC" id="6.3.4.14"/>
    </reaction>
</comment>
<dbReference type="PANTHER" id="PTHR48095">
    <property type="entry name" value="PYRUVATE CARBOXYLASE SUBUNIT A"/>
    <property type="match status" value="1"/>
</dbReference>
<gene>
    <name evidence="11" type="ordered locus">SpiGrapes_1486</name>
</gene>
<dbReference type="Pfam" id="PF02785">
    <property type="entry name" value="Biotin_carb_C"/>
    <property type="match status" value="1"/>
</dbReference>
<dbReference type="InterPro" id="IPR016185">
    <property type="entry name" value="PreATP-grasp_dom_sf"/>
</dbReference>
<dbReference type="eggNOG" id="COG0439">
    <property type="taxonomic scope" value="Bacteria"/>
</dbReference>
<reference evidence="11 12" key="1">
    <citation type="submission" date="2011-11" db="EMBL/GenBank/DDBJ databases">
        <title>Complete sequence of Spirochaeta sp. grapes.</title>
        <authorList>
            <consortium name="US DOE Joint Genome Institute"/>
            <person name="Lucas S."/>
            <person name="Han J."/>
            <person name="Lapidus A."/>
            <person name="Cheng J.-F."/>
            <person name="Goodwin L."/>
            <person name="Pitluck S."/>
            <person name="Peters L."/>
            <person name="Ovchinnikova G."/>
            <person name="Munk A.C."/>
            <person name="Detter J.C."/>
            <person name="Han C."/>
            <person name="Tapia R."/>
            <person name="Land M."/>
            <person name="Hauser L."/>
            <person name="Kyrpides N."/>
            <person name="Ivanova N."/>
            <person name="Pagani I."/>
            <person name="Ritalahtilisa K."/>
            <person name="Loeffler F."/>
            <person name="Woyke T."/>
        </authorList>
    </citation>
    <scope>NUCLEOTIDE SEQUENCE [LARGE SCALE GENOMIC DNA]</scope>
    <source>
        <strain evidence="12">ATCC BAA-1885 / DSM 22778 / Grapes</strain>
    </source>
</reference>
<comment type="function">
    <text evidence="1">This protein is a component of the acetyl coenzyme A carboxylase complex; first, biotin carboxylase catalyzes the carboxylation of the carrier protein and then the transcarboxylase transfers the carboxyl group to form malonyl-CoA.</text>
</comment>
<dbReference type="STRING" id="158190.SpiGrapes_1486"/>
<dbReference type="FunFam" id="3.30.1490.20:FF:000003">
    <property type="entry name" value="acetyl-CoA carboxylase isoform X1"/>
    <property type="match status" value="1"/>
</dbReference>
<dbReference type="InterPro" id="IPR005482">
    <property type="entry name" value="Biotin_COase_C"/>
</dbReference>
<dbReference type="OrthoDB" id="9807469at2"/>
<dbReference type="InterPro" id="IPR051602">
    <property type="entry name" value="ACC_Biotin_Carboxylase"/>
</dbReference>
<organism evidence="11 12">
    <name type="scientific">Sphaerochaeta pleomorpha (strain ATCC BAA-1885 / DSM 22778 / Grapes)</name>
    <dbReference type="NCBI Taxonomy" id="158190"/>
    <lineage>
        <taxon>Bacteria</taxon>
        <taxon>Pseudomonadati</taxon>
        <taxon>Spirochaetota</taxon>
        <taxon>Spirochaetia</taxon>
        <taxon>Spirochaetales</taxon>
        <taxon>Sphaerochaetaceae</taxon>
        <taxon>Sphaerochaeta</taxon>
    </lineage>
</organism>
<dbReference type="SMART" id="SM00878">
    <property type="entry name" value="Biotin_carb_C"/>
    <property type="match status" value="1"/>
</dbReference>
<evidence type="ECO:0000256" key="2">
    <source>
        <dbReference type="ARBA" id="ARBA00013263"/>
    </source>
</evidence>
<dbReference type="PROSITE" id="PS50979">
    <property type="entry name" value="BC"/>
    <property type="match status" value="1"/>
</dbReference>
<dbReference type="KEGG" id="sgp:SpiGrapes_1486"/>
<dbReference type="EMBL" id="CP003155">
    <property type="protein sequence ID" value="AEV29297.1"/>
    <property type="molecule type" value="Genomic_DNA"/>
</dbReference>
<dbReference type="NCBIfam" id="NF006367">
    <property type="entry name" value="PRK08591.1"/>
    <property type="match status" value="1"/>
</dbReference>
<dbReference type="Proteomes" id="UP000005632">
    <property type="component" value="Chromosome"/>
</dbReference>
<dbReference type="SUPFAM" id="SSF56059">
    <property type="entry name" value="Glutathione synthetase ATP-binding domain-like"/>
    <property type="match status" value="1"/>
</dbReference>
<dbReference type="GO" id="GO:0004075">
    <property type="term" value="F:biotin carboxylase activity"/>
    <property type="evidence" value="ECO:0007669"/>
    <property type="project" value="UniProtKB-EC"/>
</dbReference>
<dbReference type="InterPro" id="IPR005481">
    <property type="entry name" value="BC-like_N"/>
</dbReference>
<keyword evidence="12" id="KW-1185">Reference proteome</keyword>
<dbReference type="InterPro" id="IPR011054">
    <property type="entry name" value="Rudment_hybrid_motif"/>
</dbReference>
<evidence type="ECO:0000256" key="5">
    <source>
        <dbReference type="ARBA" id="ARBA00022840"/>
    </source>
</evidence>
<evidence type="ECO:0000256" key="8">
    <source>
        <dbReference type="PROSITE-ProRule" id="PRU00409"/>
    </source>
</evidence>
<dbReference type="Pfam" id="PF00289">
    <property type="entry name" value="Biotin_carb_N"/>
    <property type="match status" value="1"/>
</dbReference>
<evidence type="ECO:0000313" key="12">
    <source>
        <dbReference type="Proteomes" id="UP000005632"/>
    </source>
</evidence>
<dbReference type="Gene3D" id="3.30.470.20">
    <property type="entry name" value="ATP-grasp fold, B domain"/>
    <property type="match status" value="1"/>
</dbReference>
<keyword evidence="3" id="KW-0436">Ligase</keyword>
<dbReference type="Pfam" id="PF02786">
    <property type="entry name" value="CPSase_L_D2"/>
    <property type="match status" value="1"/>
</dbReference>
<dbReference type="InterPro" id="IPR011764">
    <property type="entry name" value="Biotin_carboxylation_dom"/>
</dbReference>
<feature type="domain" description="ATP-grasp" evidence="9">
    <location>
        <begin position="120"/>
        <end position="316"/>
    </location>
</feature>
<evidence type="ECO:0000256" key="3">
    <source>
        <dbReference type="ARBA" id="ARBA00022598"/>
    </source>
</evidence>